<reference evidence="3 4" key="1">
    <citation type="submission" date="2022-03" db="EMBL/GenBank/DDBJ databases">
        <authorList>
            <person name="Nunn A."/>
            <person name="Chopra R."/>
            <person name="Nunn A."/>
            <person name="Contreras Garrido A."/>
        </authorList>
    </citation>
    <scope>NUCLEOTIDE SEQUENCE [LARGE SCALE GENOMIC DNA]</scope>
</reference>
<evidence type="ECO:0000256" key="2">
    <source>
        <dbReference type="SAM" id="MobiDB-lite"/>
    </source>
</evidence>
<dbReference type="EMBL" id="OU466857">
    <property type="protein sequence ID" value="CAH2034322.1"/>
    <property type="molecule type" value="Genomic_DNA"/>
</dbReference>
<dbReference type="Proteomes" id="UP000836841">
    <property type="component" value="Chromosome 1"/>
</dbReference>
<name>A0AAU9R5W9_THLAR</name>
<feature type="region of interest" description="Disordered" evidence="2">
    <location>
        <begin position="129"/>
        <end position="153"/>
    </location>
</feature>
<evidence type="ECO:0000313" key="4">
    <source>
        <dbReference type="Proteomes" id="UP000836841"/>
    </source>
</evidence>
<protein>
    <submittedName>
        <fullName evidence="3">Uncharacterized protein</fullName>
    </submittedName>
</protein>
<keyword evidence="1" id="KW-0175">Coiled coil</keyword>
<keyword evidence="4" id="KW-1185">Reference proteome</keyword>
<evidence type="ECO:0000256" key="1">
    <source>
        <dbReference type="SAM" id="Coils"/>
    </source>
</evidence>
<evidence type="ECO:0000313" key="3">
    <source>
        <dbReference type="EMBL" id="CAH2034322.1"/>
    </source>
</evidence>
<feature type="compositionally biased region" description="Polar residues" evidence="2">
    <location>
        <begin position="129"/>
        <end position="141"/>
    </location>
</feature>
<dbReference type="AlphaFoldDB" id="A0AAU9R5W9"/>
<gene>
    <name evidence="3" type="ORF">TAV2_LOCUS2491</name>
</gene>
<feature type="compositionally biased region" description="Basic and acidic residues" evidence="2">
    <location>
        <begin position="39"/>
        <end position="55"/>
    </location>
</feature>
<feature type="compositionally biased region" description="Basic and acidic residues" evidence="2">
    <location>
        <begin position="67"/>
        <end position="79"/>
    </location>
</feature>
<organism evidence="3 4">
    <name type="scientific">Thlaspi arvense</name>
    <name type="common">Field penny-cress</name>
    <dbReference type="NCBI Taxonomy" id="13288"/>
    <lineage>
        <taxon>Eukaryota</taxon>
        <taxon>Viridiplantae</taxon>
        <taxon>Streptophyta</taxon>
        <taxon>Embryophyta</taxon>
        <taxon>Tracheophyta</taxon>
        <taxon>Spermatophyta</taxon>
        <taxon>Magnoliopsida</taxon>
        <taxon>eudicotyledons</taxon>
        <taxon>Gunneridae</taxon>
        <taxon>Pentapetalae</taxon>
        <taxon>rosids</taxon>
        <taxon>malvids</taxon>
        <taxon>Brassicales</taxon>
        <taxon>Brassicaceae</taxon>
        <taxon>Thlaspideae</taxon>
        <taxon>Thlaspi</taxon>
    </lineage>
</organism>
<accession>A0AAU9R5W9</accession>
<feature type="coiled-coil region" evidence="1">
    <location>
        <begin position="160"/>
        <end position="187"/>
    </location>
</feature>
<feature type="region of interest" description="Disordered" evidence="2">
    <location>
        <begin position="39"/>
        <end position="79"/>
    </location>
</feature>
<proteinExistence type="predicted"/>
<sequence>MEIASTSRAFDLFPTDERFKIKDAGINFSFFSVNPKFDDPEKLSRTGRDRKERCDVVTAAPRKRKYSVSDEEKPEKRQKKAIDAFKSKDTQPVAAAKFRKPEPSVRASIRVRGTKTNWKVKRLIPDKSLTTSSVQQQNLPRSDSFHDTKTTPKVITTKPGEKVENQNHSLKDLVAKAREKLQEKRQIDHGMTCIARQRIAARLAREQVVATVAFDDHLDYHTELEQLGCDFIHDQVSCLSMFNLLSRSDYIDDFNSVLEKKEMPRSG</sequence>